<comment type="caution">
    <text evidence="1">The sequence shown here is derived from an EMBL/GenBank/DDBJ whole genome shotgun (WGS) entry which is preliminary data.</text>
</comment>
<organism evidence="1 2">
    <name type="scientific">Sphingomonas glacialis</name>
    <dbReference type="NCBI Taxonomy" id="658225"/>
    <lineage>
        <taxon>Bacteria</taxon>
        <taxon>Pseudomonadati</taxon>
        <taxon>Pseudomonadota</taxon>
        <taxon>Alphaproteobacteria</taxon>
        <taxon>Sphingomonadales</taxon>
        <taxon>Sphingomonadaceae</taxon>
        <taxon>Sphingomonas</taxon>
    </lineage>
</organism>
<sequence length="68" mass="6997">MGVGPEATSGEDAADLASVIADVPITIEIRLKLQLNRPSVVLVTLGKGDATGSQCRFGAEFAGISVPW</sequence>
<proteinExistence type="predicted"/>
<dbReference type="Proteomes" id="UP000652430">
    <property type="component" value="Unassembled WGS sequence"/>
</dbReference>
<evidence type="ECO:0000313" key="2">
    <source>
        <dbReference type="Proteomes" id="UP000652430"/>
    </source>
</evidence>
<protein>
    <submittedName>
        <fullName evidence="1">Uncharacterized protein</fullName>
    </submittedName>
</protein>
<reference evidence="2" key="1">
    <citation type="journal article" date="2019" name="Int. J. Syst. Evol. Microbiol.">
        <title>The Global Catalogue of Microorganisms (GCM) 10K type strain sequencing project: providing services to taxonomists for standard genome sequencing and annotation.</title>
        <authorList>
            <consortium name="The Broad Institute Genomics Platform"/>
            <consortium name="The Broad Institute Genome Sequencing Center for Infectious Disease"/>
            <person name="Wu L."/>
            <person name="Ma J."/>
        </authorList>
    </citation>
    <scope>NUCLEOTIDE SEQUENCE [LARGE SCALE GENOMIC DNA]</scope>
    <source>
        <strain evidence="2">CGMCC 1.8957</strain>
    </source>
</reference>
<dbReference type="EMBL" id="BNAQ01000015">
    <property type="protein sequence ID" value="GHH26521.1"/>
    <property type="molecule type" value="Genomic_DNA"/>
</dbReference>
<keyword evidence="2" id="KW-1185">Reference proteome</keyword>
<gene>
    <name evidence="1" type="ORF">GCM10008023_41260</name>
</gene>
<accession>A0ABQ3LUL4</accession>
<name>A0ABQ3LUL4_9SPHN</name>
<evidence type="ECO:0000313" key="1">
    <source>
        <dbReference type="EMBL" id="GHH26521.1"/>
    </source>
</evidence>